<dbReference type="InterPro" id="IPR006671">
    <property type="entry name" value="Cyclin_N"/>
</dbReference>
<protein>
    <recommendedName>
        <fullName evidence="3">Cyclin-like domain-containing protein</fullName>
    </recommendedName>
</protein>
<dbReference type="GO" id="GO:0006357">
    <property type="term" value="P:regulation of transcription by RNA polymerase II"/>
    <property type="evidence" value="ECO:0007669"/>
    <property type="project" value="InterPro"/>
</dbReference>
<evidence type="ECO:0000259" key="3">
    <source>
        <dbReference type="SMART" id="SM00385"/>
    </source>
</evidence>
<comment type="similarity">
    <text evidence="1">Belongs to the cyclin family.</text>
</comment>
<feature type="compositionally biased region" description="Low complexity" evidence="2">
    <location>
        <begin position="297"/>
        <end position="312"/>
    </location>
</feature>
<dbReference type="GO" id="GO:0016538">
    <property type="term" value="F:cyclin-dependent protein serine/threonine kinase regulator activity"/>
    <property type="evidence" value="ECO:0007669"/>
    <property type="project" value="InterPro"/>
</dbReference>
<dbReference type="Gene3D" id="1.10.472.10">
    <property type="entry name" value="Cyclin-like"/>
    <property type="match status" value="2"/>
</dbReference>
<dbReference type="SMART" id="SM00385">
    <property type="entry name" value="CYCLIN"/>
    <property type="match status" value="1"/>
</dbReference>
<dbReference type="InterPro" id="IPR013763">
    <property type="entry name" value="Cyclin-like_dom"/>
</dbReference>
<accession>D5ABM5</accession>
<evidence type="ECO:0000256" key="1">
    <source>
        <dbReference type="RuleBase" id="RU000383"/>
    </source>
</evidence>
<dbReference type="PANTHER" id="PTHR10026">
    <property type="entry name" value="CYCLIN"/>
    <property type="match status" value="1"/>
</dbReference>
<reference evidence="4" key="1">
    <citation type="submission" date="2010-04" db="EMBL/GenBank/DDBJ databases">
        <authorList>
            <person name="Reid K.E."/>
            <person name="Liao N."/>
            <person name="Chan S."/>
            <person name="Docking R."/>
            <person name="Taylor G."/>
            <person name="Moore R."/>
            <person name="Mayo M."/>
            <person name="Munro S."/>
            <person name="King J."/>
            <person name="Yanchuk A."/>
            <person name="Holt R."/>
            <person name="Jones S."/>
            <person name="Marra M."/>
            <person name="Ritland C.E."/>
            <person name="Ritland K."/>
            <person name="Bohlmann J."/>
        </authorList>
    </citation>
    <scope>NUCLEOTIDE SEQUENCE</scope>
    <source>
        <tissue evidence="4">Bud</tissue>
    </source>
</reference>
<sequence>MIYTAIDTFYVTDEQIANSPSRKDGIGEQTEITLRLFGCELIQESGILLRLPQAVMATGQVLFHRFYFKKSFARFNVKRVAASCVWLAAKLEESPRKIPQVLNVFHRMECRRENLPLEPLEPHSKKYAEMKMDLNRTERHLLKEMGFICHVEHPHKFILNYLAQVEPLPELMQEAWNLANDRLDTPCLNDLVYIYYNRRLWVKQLERKIDAKAISLDEIDTTAAWRVEVEDPVIETALDWLEDSGDDHGISEDLDQDVPEDIQFHAESASVLPAEPQSQLEGDRPSGSTNSLPPLPSSRGHWSRGSSSSFRGHLTPVRGTHASRAPTPSARGKALSAAITLARKRGRGNR</sequence>
<feature type="region of interest" description="Disordered" evidence="2">
    <location>
        <begin position="270"/>
        <end position="350"/>
    </location>
</feature>
<dbReference type="CDD" id="cd20591">
    <property type="entry name" value="CYCLIN_AcCycL_rpt1"/>
    <property type="match status" value="1"/>
</dbReference>
<dbReference type="EMBL" id="BT123634">
    <property type="protein sequence ID" value="ADE76944.1"/>
    <property type="molecule type" value="mRNA"/>
</dbReference>
<dbReference type="InterPro" id="IPR043198">
    <property type="entry name" value="Cyclin/Ssn8"/>
</dbReference>
<keyword evidence="1" id="KW-0195">Cyclin</keyword>
<dbReference type="Pfam" id="PF00134">
    <property type="entry name" value="Cyclin_N"/>
    <property type="match status" value="1"/>
</dbReference>
<dbReference type="AlphaFoldDB" id="D5ABM5"/>
<evidence type="ECO:0000313" key="4">
    <source>
        <dbReference type="EMBL" id="ADE76944.1"/>
    </source>
</evidence>
<organism evidence="4">
    <name type="scientific">Picea sitchensis</name>
    <name type="common">Sitka spruce</name>
    <name type="synonym">Pinus sitchensis</name>
    <dbReference type="NCBI Taxonomy" id="3332"/>
    <lineage>
        <taxon>Eukaryota</taxon>
        <taxon>Viridiplantae</taxon>
        <taxon>Streptophyta</taxon>
        <taxon>Embryophyta</taxon>
        <taxon>Tracheophyta</taxon>
        <taxon>Spermatophyta</taxon>
        <taxon>Pinopsida</taxon>
        <taxon>Pinidae</taxon>
        <taxon>Conifers I</taxon>
        <taxon>Pinales</taxon>
        <taxon>Pinaceae</taxon>
        <taxon>Picea</taxon>
    </lineage>
</organism>
<proteinExistence type="evidence at transcript level"/>
<name>D5ABM5_PICSI</name>
<evidence type="ECO:0000256" key="2">
    <source>
        <dbReference type="SAM" id="MobiDB-lite"/>
    </source>
</evidence>
<feature type="domain" description="Cyclin-like" evidence="3">
    <location>
        <begin position="40"/>
        <end position="143"/>
    </location>
</feature>
<dbReference type="FunFam" id="1.10.472.10:FF:000068">
    <property type="entry name" value="Cyclin-L1-1 isoform A"/>
    <property type="match status" value="1"/>
</dbReference>
<feature type="compositionally biased region" description="Polar residues" evidence="2">
    <location>
        <begin position="276"/>
        <end position="292"/>
    </location>
</feature>
<dbReference type="SUPFAM" id="SSF47954">
    <property type="entry name" value="Cyclin-like"/>
    <property type="match status" value="2"/>
</dbReference>
<dbReference type="InterPro" id="IPR036915">
    <property type="entry name" value="Cyclin-like_sf"/>
</dbReference>